<dbReference type="PANTHER" id="PTHR11820:SF7">
    <property type="entry name" value="ACYLPYRUVASE FAHD1, MITOCHONDRIAL"/>
    <property type="match status" value="1"/>
</dbReference>
<dbReference type="SUPFAM" id="SSF56529">
    <property type="entry name" value="FAH"/>
    <property type="match status" value="1"/>
</dbReference>
<dbReference type="InterPro" id="IPR011234">
    <property type="entry name" value="Fumarylacetoacetase-like_C"/>
</dbReference>
<evidence type="ECO:0000256" key="4">
    <source>
        <dbReference type="ARBA" id="ARBA00044911"/>
    </source>
</evidence>
<comment type="catalytic activity">
    <reaction evidence="4">
        <text>oxaloacetate = enol-oxaloacetate</text>
        <dbReference type="Rhea" id="RHEA:16021"/>
        <dbReference type="ChEBI" id="CHEBI:16452"/>
        <dbReference type="ChEBI" id="CHEBI:17479"/>
        <dbReference type="EC" id="5.3.2.2"/>
    </reaction>
    <physiologicalReaction direction="right-to-left" evidence="4">
        <dbReference type="Rhea" id="RHEA:16023"/>
    </physiologicalReaction>
</comment>
<proteinExistence type="inferred from homology"/>
<accession>A0ABR3KK12</accession>
<name>A0ABR3KK12_TRISP</name>
<evidence type="ECO:0000256" key="1">
    <source>
        <dbReference type="ARBA" id="ARBA00010211"/>
    </source>
</evidence>
<dbReference type="EC" id="5.3.2.2" evidence="5"/>
<evidence type="ECO:0000313" key="8">
    <source>
        <dbReference type="Proteomes" id="UP001558632"/>
    </source>
</evidence>
<dbReference type="Proteomes" id="UP001558632">
    <property type="component" value="Unassembled WGS sequence"/>
</dbReference>
<dbReference type="PANTHER" id="PTHR11820">
    <property type="entry name" value="ACYLPYRUVASE"/>
    <property type="match status" value="1"/>
</dbReference>
<protein>
    <recommendedName>
        <fullName evidence="5">oxaloacetate tautomerase</fullName>
        <ecNumber evidence="5">5.3.2.2</ecNumber>
    </recommendedName>
    <alternativeName>
        <fullName evidence="3">Fumarylacetoacetate hydrolase domain-containing protein 1</fullName>
    </alternativeName>
</protein>
<comment type="caution">
    <text evidence="7">The sequence shown here is derived from an EMBL/GenBank/DDBJ whole genome shotgun (WGS) entry which is preliminary data.</text>
</comment>
<evidence type="ECO:0000256" key="2">
    <source>
        <dbReference type="ARBA" id="ARBA00022723"/>
    </source>
</evidence>
<keyword evidence="2" id="KW-0479">Metal-binding</keyword>
<gene>
    <name evidence="7" type="ORF">TSPI_02740</name>
</gene>
<keyword evidence="8" id="KW-1185">Reference proteome</keyword>
<dbReference type="EMBL" id="JBEUSY010000254">
    <property type="protein sequence ID" value="KAL1240628.1"/>
    <property type="molecule type" value="Genomic_DNA"/>
</dbReference>
<evidence type="ECO:0000313" key="7">
    <source>
        <dbReference type="EMBL" id="KAL1240628.1"/>
    </source>
</evidence>
<evidence type="ECO:0000256" key="5">
    <source>
        <dbReference type="ARBA" id="ARBA00044973"/>
    </source>
</evidence>
<dbReference type="Pfam" id="PF01557">
    <property type="entry name" value="FAA_hydrolase"/>
    <property type="match status" value="1"/>
</dbReference>
<organism evidence="7 8">
    <name type="scientific">Trichinella spiralis</name>
    <name type="common">Trichina worm</name>
    <dbReference type="NCBI Taxonomy" id="6334"/>
    <lineage>
        <taxon>Eukaryota</taxon>
        <taxon>Metazoa</taxon>
        <taxon>Ecdysozoa</taxon>
        <taxon>Nematoda</taxon>
        <taxon>Enoplea</taxon>
        <taxon>Dorylaimia</taxon>
        <taxon>Trichinellida</taxon>
        <taxon>Trichinellidae</taxon>
        <taxon>Trichinella</taxon>
    </lineage>
</organism>
<comment type="similarity">
    <text evidence="1">Belongs to the FAH family.</text>
</comment>
<dbReference type="InterPro" id="IPR036663">
    <property type="entry name" value="Fumarylacetoacetase_C_sf"/>
</dbReference>
<feature type="domain" description="Fumarylacetoacetase-like C-terminal" evidence="6">
    <location>
        <begin position="15"/>
        <end position="205"/>
    </location>
</feature>
<sequence length="217" mass="24179">MTSDKIKQFYKYGRKIVAVVRNYREHAKEMGQGIPEKPIFFIKPSTAYVTEGLPICIPKWCQKMQHEVELGVVIGKTAKQITNANAMDFVAGYCLALDMTARDLQEHAKANGQPWFISKGFDTSCPVSKFIDKMQIENPSSIELLCSVNGQVKQRGNIKQMIFTIPQLLAAVTEDVTMEEGDLLLTGTPSGVSTVKRGDVIECTLGNEILRMKFEIA</sequence>
<dbReference type="Gene3D" id="3.90.850.10">
    <property type="entry name" value="Fumarylacetoacetase-like, C-terminal domain"/>
    <property type="match status" value="1"/>
</dbReference>
<reference evidence="7 8" key="1">
    <citation type="submission" date="2024-07" db="EMBL/GenBank/DDBJ databases">
        <title>Enhanced genomic and transcriptomic resources for Trichinella pseudospiralis and T. spiralis underpin the discovery of pronounced molecular differences between stages and species.</title>
        <authorList>
            <person name="Pasi K.K."/>
            <person name="La Rosa G."/>
            <person name="Gomez-Morales M.A."/>
            <person name="Tosini F."/>
            <person name="Sumanam S."/>
            <person name="Young N.D."/>
            <person name="Chang B.C."/>
            <person name="Robin G.B."/>
        </authorList>
    </citation>
    <scope>NUCLEOTIDE SEQUENCE [LARGE SCALE GENOMIC DNA]</scope>
    <source>
        <strain evidence="7">ISS534</strain>
    </source>
</reference>
<evidence type="ECO:0000259" key="6">
    <source>
        <dbReference type="Pfam" id="PF01557"/>
    </source>
</evidence>
<evidence type="ECO:0000256" key="3">
    <source>
        <dbReference type="ARBA" id="ARBA00042340"/>
    </source>
</evidence>